<dbReference type="EMBL" id="CABIJS010000333">
    <property type="protein sequence ID" value="VUZ49287.1"/>
    <property type="molecule type" value="Genomic_DNA"/>
</dbReference>
<protein>
    <submittedName>
        <fullName evidence="1">Uncharacterized protein</fullName>
    </submittedName>
</protein>
<reference evidence="1 2" key="1">
    <citation type="submission" date="2019-07" db="EMBL/GenBank/DDBJ databases">
        <authorList>
            <person name="Jastrzebski P J."/>
            <person name="Paukszto L."/>
            <person name="Jastrzebski P J."/>
        </authorList>
    </citation>
    <scope>NUCLEOTIDE SEQUENCE [LARGE SCALE GENOMIC DNA]</scope>
    <source>
        <strain evidence="1 2">WMS-il1</strain>
    </source>
</reference>
<sequence length="76" mass="8542">TLILHFLNFPPLCPPITYTHPIFVLIPPLKILYNLPLPQSSPRFKTPHLLACLDPNSLTCCGSRVNFPSRLANYGK</sequence>
<organism evidence="1 2">
    <name type="scientific">Hymenolepis diminuta</name>
    <name type="common">Rat tapeworm</name>
    <dbReference type="NCBI Taxonomy" id="6216"/>
    <lineage>
        <taxon>Eukaryota</taxon>
        <taxon>Metazoa</taxon>
        <taxon>Spiralia</taxon>
        <taxon>Lophotrochozoa</taxon>
        <taxon>Platyhelminthes</taxon>
        <taxon>Cestoda</taxon>
        <taxon>Eucestoda</taxon>
        <taxon>Cyclophyllidea</taxon>
        <taxon>Hymenolepididae</taxon>
        <taxon>Hymenolepis</taxon>
    </lineage>
</organism>
<evidence type="ECO:0000313" key="1">
    <source>
        <dbReference type="EMBL" id="VUZ49287.1"/>
    </source>
</evidence>
<gene>
    <name evidence="1" type="ORF">WMSIL1_LOCUS8623</name>
</gene>
<dbReference type="AlphaFoldDB" id="A0A564YPS2"/>
<accession>A0A564YPS2</accession>
<feature type="non-terminal residue" evidence="1">
    <location>
        <position position="1"/>
    </location>
</feature>
<proteinExistence type="predicted"/>
<name>A0A564YPS2_HYMDI</name>
<evidence type="ECO:0000313" key="2">
    <source>
        <dbReference type="Proteomes" id="UP000321570"/>
    </source>
</evidence>
<keyword evidence="2" id="KW-1185">Reference proteome</keyword>
<dbReference type="Proteomes" id="UP000321570">
    <property type="component" value="Unassembled WGS sequence"/>
</dbReference>